<protein>
    <recommendedName>
        <fullName evidence="3">ABC transporter substrate-binding protein</fullName>
    </recommendedName>
</protein>
<dbReference type="Gene3D" id="3.40.50.2300">
    <property type="match status" value="1"/>
</dbReference>
<proteinExistence type="predicted"/>
<dbReference type="Proteomes" id="UP000002383">
    <property type="component" value="Chromosome"/>
</dbReference>
<reference evidence="1 2" key="1">
    <citation type="journal article" date="2011" name="Stand. Genomic Sci.">
        <title>Complete genome sequence of 'Thioalkalivibrio sulfidophilus' HL-EbGr7.</title>
        <authorList>
            <person name="Muyzer G."/>
            <person name="Sorokin D.Y."/>
            <person name="Mavromatis K."/>
            <person name="Lapidus A."/>
            <person name="Clum A."/>
            <person name="Ivanova N."/>
            <person name="Pati A."/>
            <person name="d'Haeseleer P."/>
            <person name="Woyke T."/>
            <person name="Kyrpides N.C."/>
        </authorList>
    </citation>
    <scope>NUCLEOTIDE SEQUENCE [LARGE SCALE GENOMIC DNA]</scope>
    <source>
        <strain evidence="1 2">HL-EbGR7</strain>
    </source>
</reference>
<dbReference type="KEGG" id="tgr:Tgr7_1098"/>
<organism evidence="1 2">
    <name type="scientific">Thioalkalivibrio sulfidiphilus (strain HL-EbGR7)</name>
    <dbReference type="NCBI Taxonomy" id="396588"/>
    <lineage>
        <taxon>Bacteria</taxon>
        <taxon>Pseudomonadati</taxon>
        <taxon>Pseudomonadota</taxon>
        <taxon>Gammaproteobacteria</taxon>
        <taxon>Chromatiales</taxon>
        <taxon>Ectothiorhodospiraceae</taxon>
        <taxon>Thioalkalivibrio</taxon>
    </lineage>
</organism>
<dbReference type="Pfam" id="PF04392">
    <property type="entry name" value="ABC_sub_bind"/>
    <property type="match status" value="1"/>
</dbReference>
<evidence type="ECO:0000313" key="2">
    <source>
        <dbReference type="Proteomes" id="UP000002383"/>
    </source>
</evidence>
<dbReference type="AlphaFoldDB" id="B8GPL7"/>
<accession>B8GPL7</accession>
<dbReference type="PANTHER" id="PTHR35271:SF1">
    <property type="entry name" value="ABC TRANSPORTER, SUBSTRATE-BINDING LIPOPROTEIN"/>
    <property type="match status" value="1"/>
</dbReference>
<evidence type="ECO:0000313" key="1">
    <source>
        <dbReference type="EMBL" id="ACL72184.1"/>
    </source>
</evidence>
<name>B8GPL7_THISH</name>
<dbReference type="STRING" id="396588.Tgr7_1098"/>
<dbReference type="InterPro" id="IPR007487">
    <property type="entry name" value="ABC_transpt-TYRBP-like"/>
</dbReference>
<dbReference type="OrthoDB" id="9178917at2"/>
<dbReference type="PANTHER" id="PTHR35271">
    <property type="entry name" value="ABC TRANSPORTER, SUBSTRATE-BINDING LIPOPROTEIN-RELATED"/>
    <property type="match status" value="1"/>
</dbReference>
<dbReference type="EMBL" id="CP001339">
    <property type="protein sequence ID" value="ACL72184.1"/>
    <property type="molecule type" value="Genomic_DNA"/>
</dbReference>
<gene>
    <name evidence="1" type="ordered locus">Tgr7_1098</name>
</gene>
<sequence>MLPALVLFMPLCGFASEPQPAPKRVLLLASDDGTLHQRVLLSLERQIVNLPVSRSTAVASAESAMAQISGYDCQDCLIVTSGVNALRLGLEHSREAHILAIAIPEESFLQLTRQRTDRVRISAIYMEVSLQRMAEIISQRLTGIASVGIVSGDGQYLATEKRQGHPSEIPRMQFREYGVPREADLIEVFTQASRENQAILAVPDPRIFNRDTIVRIMLTTYRSNTPVIGYSEAMTRAGALMSVFSSPEMLGEEAGELIANALRAQRWQHTDRHTERYTVTINPQVARSLRIRVKESP</sequence>
<dbReference type="HOGENOM" id="CLU_058196_4_1_6"/>
<evidence type="ECO:0008006" key="3">
    <source>
        <dbReference type="Google" id="ProtNLM"/>
    </source>
</evidence>
<dbReference type="eggNOG" id="COG2984">
    <property type="taxonomic scope" value="Bacteria"/>
</dbReference>
<keyword evidence="2" id="KW-1185">Reference proteome</keyword>